<feature type="domain" description="Peptidase C1A papain C-terminal" evidence="2">
    <location>
        <begin position="10"/>
        <end position="139"/>
    </location>
</feature>
<dbReference type="OrthoDB" id="190265at2759"/>
<protein>
    <recommendedName>
        <fullName evidence="2">Peptidase C1A papain C-terminal domain-containing protein</fullName>
    </recommendedName>
</protein>
<dbReference type="HOGENOM" id="CLU_012184_8_2_1"/>
<comment type="similarity">
    <text evidence="1">Belongs to the peptidase C1 family.</text>
</comment>
<dbReference type="VEuPathDB" id="VectorBase:CQUJHB004410"/>
<dbReference type="GO" id="GO:0008234">
    <property type="term" value="F:cysteine-type peptidase activity"/>
    <property type="evidence" value="ECO:0007669"/>
    <property type="project" value="InterPro"/>
</dbReference>
<dbReference type="EnsemblMetazoa" id="CPIJ012982-RA">
    <property type="protein sequence ID" value="CPIJ012982-PA"/>
    <property type="gene ID" value="CPIJ012982"/>
</dbReference>
<accession>B0X2H2</accession>
<dbReference type="InterPro" id="IPR038765">
    <property type="entry name" value="Papain-like_cys_pep_sf"/>
</dbReference>
<sequence length="141" mass="15308">MATNNACLLLTAGKCMFNRDLAIANISEWAIMPKNEEGLAFAVWKVGPIAVSLNCGTKVLPAVQTTEVSPDCGINGTGIYDDEASCDNSKVNHAMLLVGYTPTYWILKNWWGSWGEDGYMKLARGKNMCGISNYASYVTIA</sequence>
<reference evidence="4" key="2">
    <citation type="submission" date="2020-05" db="UniProtKB">
        <authorList>
            <consortium name="EnsemblMetazoa"/>
        </authorList>
    </citation>
    <scope>IDENTIFICATION</scope>
    <source>
        <strain evidence="4">JHB</strain>
    </source>
</reference>
<gene>
    <name evidence="4" type="primary">6046678</name>
    <name evidence="3" type="ORF">CpipJ_CPIJ012982</name>
</gene>
<dbReference type="AlphaFoldDB" id="B0X2H2"/>
<dbReference type="InterPro" id="IPR000668">
    <property type="entry name" value="Peptidase_C1A_C"/>
</dbReference>
<name>B0X2H2_CULQU</name>
<evidence type="ECO:0000256" key="1">
    <source>
        <dbReference type="ARBA" id="ARBA00008455"/>
    </source>
</evidence>
<dbReference type="SMART" id="SM00645">
    <property type="entry name" value="Pept_C1"/>
    <property type="match status" value="1"/>
</dbReference>
<organism>
    <name type="scientific">Culex quinquefasciatus</name>
    <name type="common">Southern house mosquito</name>
    <name type="synonym">Culex pungens</name>
    <dbReference type="NCBI Taxonomy" id="7176"/>
    <lineage>
        <taxon>Eukaryota</taxon>
        <taxon>Metazoa</taxon>
        <taxon>Ecdysozoa</taxon>
        <taxon>Arthropoda</taxon>
        <taxon>Hexapoda</taxon>
        <taxon>Insecta</taxon>
        <taxon>Pterygota</taxon>
        <taxon>Neoptera</taxon>
        <taxon>Endopterygota</taxon>
        <taxon>Diptera</taxon>
        <taxon>Nematocera</taxon>
        <taxon>Culicoidea</taxon>
        <taxon>Culicidae</taxon>
        <taxon>Culicinae</taxon>
        <taxon>Culicini</taxon>
        <taxon>Culex</taxon>
        <taxon>Culex</taxon>
    </lineage>
</organism>
<evidence type="ECO:0000259" key="2">
    <source>
        <dbReference type="SMART" id="SM00645"/>
    </source>
</evidence>
<dbReference type="eggNOG" id="KOG1543">
    <property type="taxonomic scope" value="Eukaryota"/>
</dbReference>
<keyword evidence="5" id="KW-1185">Reference proteome</keyword>
<dbReference type="STRING" id="7176.B0X2H2"/>
<dbReference type="GO" id="GO:0006508">
    <property type="term" value="P:proteolysis"/>
    <property type="evidence" value="ECO:0007669"/>
    <property type="project" value="InterPro"/>
</dbReference>
<dbReference type="VEuPathDB" id="VectorBase:CPIJ012982"/>
<evidence type="ECO:0000313" key="3">
    <source>
        <dbReference type="EMBL" id="EDS39195.1"/>
    </source>
</evidence>
<dbReference type="SUPFAM" id="SSF54001">
    <property type="entry name" value="Cysteine proteinases"/>
    <property type="match status" value="1"/>
</dbReference>
<dbReference type="EMBL" id="DS232288">
    <property type="protein sequence ID" value="EDS39195.1"/>
    <property type="molecule type" value="Genomic_DNA"/>
</dbReference>
<dbReference type="InParanoid" id="B0X2H2"/>
<dbReference type="KEGG" id="cqu:CpipJ_CPIJ012982"/>
<reference evidence="3" key="1">
    <citation type="submission" date="2007-03" db="EMBL/GenBank/DDBJ databases">
        <title>Annotation of Culex pipiens quinquefasciatus.</title>
        <authorList>
            <consortium name="The Broad Institute Genome Sequencing Platform"/>
            <person name="Atkinson P.W."/>
            <person name="Hemingway J."/>
            <person name="Christensen B.M."/>
            <person name="Higgs S."/>
            <person name="Kodira C."/>
            <person name="Hannick L."/>
            <person name="Megy K."/>
            <person name="O'Leary S."/>
            <person name="Pearson M."/>
            <person name="Haas B.J."/>
            <person name="Mauceli E."/>
            <person name="Wortman J.R."/>
            <person name="Lee N.H."/>
            <person name="Guigo R."/>
            <person name="Stanke M."/>
            <person name="Alvarado L."/>
            <person name="Amedeo P."/>
            <person name="Antoine C.H."/>
            <person name="Arensburger P."/>
            <person name="Bidwell S.L."/>
            <person name="Crawford M."/>
            <person name="Camaro F."/>
            <person name="Devon K."/>
            <person name="Engels R."/>
            <person name="Hammond M."/>
            <person name="Howarth C."/>
            <person name="Koehrsen M."/>
            <person name="Lawson D."/>
            <person name="Montgomery P."/>
            <person name="Nene V."/>
            <person name="Nusbaum C."/>
            <person name="Puiu D."/>
            <person name="Romero-Severson J."/>
            <person name="Severson D.W."/>
            <person name="Shumway M."/>
            <person name="Sisk P."/>
            <person name="Stolte C."/>
            <person name="Zeng Q."/>
            <person name="Eisenstadt E."/>
            <person name="Fraser-Liggett C."/>
            <person name="Strausberg R."/>
            <person name="Galagan J."/>
            <person name="Birren B."/>
            <person name="Collins F.H."/>
        </authorList>
    </citation>
    <scope>NUCLEOTIDE SEQUENCE [LARGE SCALE GENOMIC DNA]</scope>
    <source>
        <strain evidence="3">JHB</strain>
    </source>
</reference>
<evidence type="ECO:0000313" key="4">
    <source>
        <dbReference type="EnsemblMetazoa" id="CPIJ012982-PA"/>
    </source>
</evidence>
<dbReference type="Proteomes" id="UP000002320">
    <property type="component" value="Unassembled WGS sequence"/>
</dbReference>
<dbReference type="InterPro" id="IPR013128">
    <property type="entry name" value="Peptidase_C1A"/>
</dbReference>
<dbReference type="PANTHER" id="PTHR12411">
    <property type="entry name" value="CYSTEINE PROTEASE FAMILY C1-RELATED"/>
    <property type="match status" value="1"/>
</dbReference>
<dbReference type="MEROPS" id="C01.977"/>
<evidence type="ECO:0000313" key="5">
    <source>
        <dbReference type="Proteomes" id="UP000002320"/>
    </source>
</evidence>
<dbReference type="Gene3D" id="3.90.70.10">
    <property type="entry name" value="Cysteine proteinases"/>
    <property type="match status" value="1"/>
</dbReference>
<dbReference type="OMA" id="IANISEW"/>
<proteinExistence type="inferred from homology"/>
<dbReference type="Pfam" id="PF00112">
    <property type="entry name" value="Peptidase_C1"/>
    <property type="match status" value="1"/>
</dbReference>